<name>A0A6G4M300_KLEPN</name>
<protein>
    <submittedName>
        <fullName evidence="1">Uncharacterized protein</fullName>
    </submittedName>
</protein>
<sequence length="192" mass="22114">MESVQAGILPANEELTHELIYSEAIADAMISIAAKFSSQLPVDEIKLGHIYYEDSDEASRSWRLPEKRQYIDFNWNQERRNQTKRIDVSIRCRDFLCGLMLGRRSKNRLCITLRYLEGNPHNHPLKGFVMPIALIISESFADAYGIRQVNISRPDKKLIERYASFGYSLNAADKARVKRNNSPRAKLLTKLL</sequence>
<gene>
    <name evidence="1" type="ORF">G5628_00030</name>
</gene>
<evidence type="ECO:0000313" key="1">
    <source>
        <dbReference type="EMBL" id="NGF19740.1"/>
    </source>
</evidence>
<reference evidence="1" key="1">
    <citation type="submission" date="2020-02" db="EMBL/GenBank/DDBJ databases">
        <title>WGS of Carbapenem-Resistant Entrobacteriaceae.</title>
        <authorList>
            <person name="Tokajian S."/>
            <person name="El Chaar M."/>
            <person name="El Khoury M."/>
        </authorList>
    </citation>
    <scope>NUCLEOTIDE SEQUENCE</scope>
    <source>
        <strain evidence="1">KPM_14</strain>
    </source>
</reference>
<dbReference type="AlphaFoldDB" id="A0A6G4M300"/>
<organism evidence="1">
    <name type="scientific">Klebsiella pneumoniae</name>
    <dbReference type="NCBI Taxonomy" id="573"/>
    <lineage>
        <taxon>Bacteria</taxon>
        <taxon>Pseudomonadati</taxon>
        <taxon>Pseudomonadota</taxon>
        <taxon>Gammaproteobacteria</taxon>
        <taxon>Enterobacterales</taxon>
        <taxon>Enterobacteriaceae</taxon>
        <taxon>Klebsiella/Raoultella group</taxon>
        <taxon>Klebsiella</taxon>
        <taxon>Klebsiella pneumoniae complex</taxon>
    </lineage>
</organism>
<dbReference type="EMBL" id="JAAJTI010000001">
    <property type="protein sequence ID" value="NGF19740.1"/>
    <property type="molecule type" value="Genomic_DNA"/>
</dbReference>
<comment type="caution">
    <text evidence="1">The sequence shown here is derived from an EMBL/GenBank/DDBJ whole genome shotgun (WGS) entry which is preliminary data.</text>
</comment>
<proteinExistence type="predicted"/>
<accession>A0A6G4M300</accession>
<dbReference type="RefSeq" id="WP_059476445.1">
    <property type="nucleotide sequence ID" value="NZ_CAAGTP010000007.1"/>
</dbReference>